<reference evidence="1 2" key="2">
    <citation type="journal article" date="2016" name="Genome Announc.">
        <title>Complete Genome Sequences of Two Interactive Moderate Thermophiles, Paenibacillus napthalenovorans 32O-Y and Paenibacillus sp. 32O-W.</title>
        <authorList>
            <person name="Butler R.R.III."/>
            <person name="Wang J."/>
            <person name="Stark B.C."/>
            <person name="Pombert J.F."/>
        </authorList>
    </citation>
    <scope>NUCLEOTIDE SEQUENCE [LARGE SCALE GENOMIC DNA]</scope>
    <source>
        <strain evidence="1 2">32O-Y</strain>
    </source>
</reference>
<name>A0A0U2W2F0_9BACL</name>
<dbReference type="KEGG" id="pnp:IJ22_03130"/>
<dbReference type="RefSeq" id="WP_062406746.1">
    <property type="nucleotide sequence ID" value="NZ_BJCS01000002.1"/>
</dbReference>
<dbReference type="AlphaFoldDB" id="A0A0U2W2F0"/>
<keyword evidence="2" id="KW-1185">Reference proteome</keyword>
<evidence type="ECO:0000313" key="1">
    <source>
        <dbReference type="EMBL" id="ALS20702.1"/>
    </source>
</evidence>
<reference evidence="2" key="1">
    <citation type="submission" date="2015-12" db="EMBL/GenBank/DDBJ databases">
        <title>Complete genome sequences of two moderately thermophilic Paenibacillus species.</title>
        <authorList>
            <person name="Butler R.III."/>
            <person name="Wang J."/>
            <person name="Stark B.C."/>
            <person name="Pombert J.-F."/>
        </authorList>
    </citation>
    <scope>NUCLEOTIDE SEQUENCE [LARGE SCALE GENOMIC DNA]</scope>
    <source>
        <strain evidence="2">32O-Y</strain>
    </source>
</reference>
<dbReference type="PATRIC" id="fig|162209.4.peg.330"/>
<accession>A0A0U2W2F0</accession>
<dbReference type="EMBL" id="CP013652">
    <property type="protein sequence ID" value="ALS20702.1"/>
    <property type="molecule type" value="Genomic_DNA"/>
</dbReference>
<evidence type="ECO:0000313" key="2">
    <source>
        <dbReference type="Proteomes" id="UP000061660"/>
    </source>
</evidence>
<proteinExistence type="predicted"/>
<dbReference type="Proteomes" id="UP000061660">
    <property type="component" value="Chromosome"/>
</dbReference>
<dbReference type="OrthoDB" id="1739422at2"/>
<gene>
    <name evidence="1" type="ORF">IJ22_03130</name>
</gene>
<protein>
    <submittedName>
        <fullName evidence="1">Uncharacterized protein</fullName>
    </submittedName>
</protein>
<sequence>MNSDKSKMNNISLLGSGARRIVYDLGNGYVLKVAKSKYGIKSNKREVNTYRSSPSPLRKRLAEIIDYGNHYRWLIMKKHTRKFPNSSKHKRNLYKLRIMFKSNGIRAYEVLTRRGKPNYENLRVNRNGKIVVIDYGNFKFHR</sequence>
<organism evidence="1 2">
    <name type="scientific">Paenibacillus naphthalenovorans</name>
    <dbReference type="NCBI Taxonomy" id="162209"/>
    <lineage>
        <taxon>Bacteria</taxon>
        <taxon>Bacillati</taxon>
        <taxon>Bacillota</taxon>
        <taxon>Bacilli</taxon>
        <taxon>Bacillales</taxon>
        <taxon>Paenibacillaceae</taxon>
        <taxon>Paenibacillus</taxon>
    </lineage>
</organism>